<dbReference type="AlphaFoldDB" id="A0A840QUR7"/>
<evidence type="ECO:0000313" key="3">
    <source>
        <dbReference type="Proteomes" id="UP000551878"/>
    </source>
</evidence>
<keyword evidence="1" id="KW-1133">Transmembrane helix</keyword>
<name>A0A840QUR7_9BACI</name>
<dbReference type="RefSeq" id="WP_184665455.1">
    <property type="nucleotide sequence ID" value="NZ_JACHHB010000021.1"/>
</dbReference>
<comment type="caution">
    <text evidence="2">The sequence shown here is derived from an EMBL/GenBank/DDBJ whole genome shotgun (WGS) entry which is preliminary data.</text>
</comment>
<keyword evidence="1" id="KW-0812">Transmembrane</keyword>
<feature type="transmembrane region" description="Helical" evidence="1">
    <location>
        <begin position="165"/>
        <end position="187"/>
    </location>
</feature>
<feature type="transmembrane region" description="Helical" evidence="1">
    <location>
        <begin position="133"/>
        <end position="153"/>
    </location>
</feature>
<sequence>METHFLKPKIKEKFIHIILIFLAVLLTMVIHEFGHYITGNALGNSMAMDLNGTRPIHGNFVEKWHLPIVAISGTIFTLLQAFIFLLLLVIFQTQSLYPFLIYPLIYRLVPYIVSLLNPERLGRQDKAQFAQYFGFNPWLLIVPVLILLFIFVYKGTKKVDINWRQISFTTIMSIIFTIIILFINQVIF</sequence>
<feature type="transmembrane region" description="Helical" evidence="1">
    <location>
        <begin position="14"/>
        <end position="37"/>
    </location>
</feature>
<reference evidence="2 3" key="1">
    <citation type="submission" date="2020-08" db="EMBL/GenBank/DDBJ databases">
        <title>Genomic Encyclopedia of Type Strains, Phase IV (KMG-IV): sequencing the most valuable type-strain genomes for metagenomic binning, comparative biology and taxonomic classification.</title>
        <authorList>
            <person name="Goeker M."/>
        </authorList>
    </citation>
    <scope>NUCLEOTIDE SEQUENCE [LARGE SCALE GENOMIC DNA]</scope>
    <source>
        <strain evidence="2 3">DSM 24696</strain>
    </source>
</reference>
<keyword evidence="3" id="KW-1185">Reference proteome</keyword>
<feature type="transmembrane region" description="Helical" evidence="1">
    <location>
        <begin position="64"/>
        <end position="89"/>
    </location>
</feature>
<dbReference type="EMBL" id="JACHHB010000021">
    <property type="protein sequence ID" value="MBB5175053.1"/>
    <property type="molecule type" value="Genomic_DNA"/>
</dbReference>
<proteinExistence type="predicted"/>
<organism evidence="2 3">
    <name type="scientific">Texcoconibacillus texcoconensis</name>
    <dbReference type="NCBI Taxonomy" id="1095777"/>
    <lineage>
        <taxon>Bacteria</taxon>
        <taxon>Bacillati</taxon>
        <taxon>Bacillota</taxon>
        <taxon>Bacilli</taxon>
        <taxon>Bacillales</taxon>
        <taxon>Bacillaceae</taxon>
        <taxon>Texcoconibacillus</taxon>
    </lineage>
</organism>
<keyword evidence="1" id="KW-0472">Membrane</keyword>
<evidence type="ECO:0000313" key="2">
    <source>
        <dbReference type="EMBL" id="MBB5175053.1"/>
    </source>
</evidence>
<accession>A0A840QUR7</accession>
<dbReference type="Proteomes" id="UP000551878">
    <property type="component" value="Unassembled WGS sequence"/>
</dbReference>
<evidence type="ECO:0000256" key="1">
    <source>
        <dbReference type="SAM" id="Phobius"/>
    </source>
</evidence>
<gene>
    <name evidence="2" type="ORF">HNQ41_003279</name>
</gene>
<feature type="transmembrane region" description="Helical" evidence="1">
    <location>
        <begin position="96"/>
        <end position="113"/>
    </location>
</feature>
<protein>
    <submittedName>
        <fullName evidence="2">Magnesium-transporting ATPase (P-type)</fullName>
    </submittedName>
</protein>